<name>C0E7L0_9CORY</name>
<evidence type="ECO:0000256" key="1">
    <source>
        <dbReference type="SAM" id="MobiDB-lite"/>
    </source>
</evidence>
<feature type="compositionally biased region" description="Basic and acidic residues" evidence="1">
    <location>
        <begin position="38"/>
        <end position="55"/>
    </location>
</feature>
<reference evidence="2 3" key="1">
    <citation type="submission" date="2009-01" db="EMBL/GenBank/DDBJ databases">
        <authorList>
            <person name="Fulton L."/>
            <person name="Clifton S."/>
            <person name="Chinwalla A.T."/>
            <person name="Mitreva M."/>
            <person name="Sodergren E."/>
            <person name="Weinstock G."/>
            <person name="Clifton S."/>
            <person name="Dooling D.J."/>
            <person name="Fulton B."/>
            <person name="Minx P."/>
            <person name="Pepin K.H."/>
            <person name="Johnson M."/>
            <person name="Bhonagiri V."/>
            <person name="Nash W.E."/>
            <person name="Mardis E.R."/>
            <person name="Wilson R.K."/>
        </authorList>
    </citation>
    <scope>NUCLEOTIDE SEQUENCE [LARGE SCALE GENOMIC DNA]</scope>
    <source>
        <strain evidence="2 3">ATCC 33806</strain>
    </source>
</reference>
<protein>
    <submittedName>
        <fullName evidence="2">Uncharacterized protein</fullName>
    </submittedName>
</protein>
<accession>C0E7L0</accession>
<dbReference type="EMBL" id="ACEB01000053">
    <property type="protein sequence ID" value="EEG25385.1"/>
    <property type="molecule type" value="Genomic_DNA"/>
</dbReference>
<proteinExistence type="predicted"/>
<comment type="caution">
    <text evidence="2">The sequence shown here is derived from an EMBL/GenBank/DDBJ whole genome shotgun (WGS) entry which is preliminary data.</text>
</comment>
<evidence type="ECO:0000313" key="3">
    <source>
        <dbReference type="Proteomes" id="UP000006247"/>
    </source>
</evidence>
<dbReference type="Proteomes" id="UP000006247">
    <property type="component" value="Unassembled WGS sequence"/>
</dbReference>
<gene>
    <name evidence="2" type="ORF">CORMATOL_02999</name>
</gene>
<organism evidence="2 3">
    <name type="scientific">Corynebacterium matruchotii ATCC 33806</name>
    <dbReference type="NCBI Taxonomy" id="566549"/>
    <lineage>
        <taxon>Bacteria</taxon>
        <taxon>Bacillati</taxon>
        <taxon>Actinomycetota</taxon>
        <taxon>Actinomycetes</taxon>
        <taxon>Mycobacteriales</taxon>
        <taxon>Corynebacteriaceae</taxon>
        <taxon>Corynebacterium</taxon>
    </lineage>
</organism>
<dbReference type="HOGENOM" id="CLU_2022849_0_0_11"/>
<sequence>MAERIWVFDMPPDPLGLLICWLRNQPVAPAAIEKKMGMLTTERNRDRGSVSRTEKTTPIIKQRTNGNPSLPLARLMSDPTNNPPQSTASDIHKGMPKNFAPDERLRFFSETLDTNIHVTDLS</sequence>
<dbReference type="AlphaFoldDB" id="C0E7L0"/>
<feature type="region of interest" description="Disordered" evidence="1">
    <location>
        <begin position="38"/>
        <end position="96"/>
    </location>
</feature>
<feature type="compositionally biased region" description="Polar residues" evidence="1">
    <location>
        <begin position="78"/>
        <end position="89"/>
    </location>
</feature>
<evidence type="ECO:0000313" key="2">
    <source>
        <dbReference type="EMBL" id="EEG25385.1"/>
    </source>
</evidence>